<comment type="caution">
    <text evidence="1">The sequence shown here is derived from an EMBL/GenBank/DDBJ whole genome shotgun (WGS) entry which is preliminary data.</text>
</comment>
<evidence type="ECO:0000313" key="2">
    <source>
        <dbReference type="Proteomes" id="UP000289946"/>
    </source>
</evidence>
<keyword evidence="2" id="KW-1185">Reference proteome</keyword>
<evidence type="ECO:0000313" key="1">
    <source>
        <dbReference type="EMBL" id="RXG87344.1"/>
    </source>
</evidence>
<gene>
    <name evidence="1" type="ORF">EAS62_35990</name>
</gene>
<name>A0ABY0DB57_9BRAD</name>
<accession>A0ABY0DB57</accession>
<sequence length="121" mass="13248">MILRSRSNFASARRSSTLPLSLPPRGLSRAQAAEYIGVSPSTFDKMVADGDMPQLRSFASVGWRSRNAISVTAAVLVPEFMNVNVNVGDTSKLAPSFTIMVTGCWSPRISRRSSTWRTLLK</sequence>
<dbReference type="Proteomes" id="UP000289946">
    <property type="component" value="Unassembled WGS sequence"/>
</dbReference>
<reference evidence="1 2" key="1">
    <citation type="submission" date="2018-10" db="EMBL/GenBank/DDBJ databases">
        <title>Bradyrhizobium sp. nov., isolated from effective nodules of peanut in China.</title>
        <authorList>
            <person name="Li Y."/>
        </authorList>
    </citation>
    <scope>NUCLEOTIDE SEQUENCE [LARGE SCALE GENOMIC DNA]</scope>
    <source>
        <strain evidence="1 2">CCBAU 51781</strain>
    </source>
</reference>
<evidence type="ECO:0008006" key="3">
    <source>
        <dbReference type="Google" id="ProtNLM"/>
    </source>
</evidence>
<protein>
    <recommendedName>
        <fullName evidence="3">DNA-binding protein</fullName>
    </recommendedName>
</protein>
<proteinExistence type="predicted"/>
<dbReference type="EMBL" id="RDRA01000029">
    <property type="protein sequence ID" value="RXG87344.1"/>
    <property type="molecule type" value="Genomic_DNA"/>
</dbReference>
<organism evidence="1 2">
    <name type="scientific">Bradyrhizobium zhanjiangense</name>
    <dbReference type="NCBI Taxonomy" id="1325107"/>
    <lineage>
        <taxon>Bacteria</taxon>
        <taxon>Pseudomonadati</taxon>
        <taxon>Pseudomonadota</taxon>
        <taxon>Alphaproteobacteria</taxon>
        <taxon>Hyphomicrobiales</taxon>
        <taxon>Nitrobacteraceae</taxon>
        <taxon>Bradyrhizobium</taxon>
    </lineage>
</organism>